<comment type="caution">
    <text evidence="4">The sequence shown here is derived from an EMBL/GenBank/DDBJ whole genome shotgun (WGS) entry which is preliminary data.</text>
</comment>
<reference evidence="4 5" key="1">
    <citation type="submission" date="2016-03" db="EMBL/GenBank/DDBJ databases">
        <title>Microsymbionts genomes from the relict species Vavilovia formosa (Stev.) Fed.</title>
        <authorList>
            <person name="Kopat V."/>
            <person name="Chirak E."/>
            <person name="Kimeklis A."/>
            <person name="Andronov E."/>
        </authorList>
    </citation>
    <scope>NUCLEOTIDE SEQUENCE [LARGE SCALE GENOMIC DNA]</scope>
    <source>
        <strain evidence="4 5">Vaf07</strain>
    </source>
</reference>
<evidence type="ECO:0000313" key="4">
    <source>
        <dbReference type="EMBL" id="KZD22617.1"/>
    </source>
</evidence>
<dbReference type="InterPro" id="IPR036291">
    <property type="entry name" value="NAD(P)-bd_dom_sf"/>
</dbReference>
<proteinExistence type="inferred from homology"/>
<accession>A0A163YV93</accession>
<dbReference type="STRING" id="943830.A4A58_29130"/>
<dbReference type="FunFam" id="3.40.50.720:FF:000084">
    <property type="entry name" value="Short-chain dehydrogenase reductase"/>
    <property type="match status" value="1"/>
</dbReference>
<protein>
    <submittedName>
        <fullName evidence="4">Oxidoreductase</fullName>
    </submittedName>
</protein>
<dbReference type="PANTHER" id="PTHR43115">
    <property type="entry name" value="DEHYDROGENASE/REDUCTASE SDR FAMILY MEMBER 11"/>
    <property type="match status" value="1"/>
</dbReference>
<dbReference type="InterPro" id="IPR002347">
    <property type="entry name" value="SDR_fam"/>
</dbReference>
<dbReference type="GO" id="GO:0016491">
    <property type="term" value="F:oxidoreductase activity"/>
    <property type="evidence" value="ECO:0007669"/>
    <property type="project" value="UniProtKB-KW"/>
</dbReference>
<sequence length="260" mass="27895">MDIEKQETIREKIVSSKTRIAWVTGGGTGIGKAGAQALLADGWTVVISGRRADVLKGVADELDAGGKPVEAMALDVSNADDVTKVAQAILAKHGRIDLLVNSAGVNLPKRSWEDVTQDGWDQIVDINLNGVMYCMRAVLPAMRAQKDGCIINVASWAGRIVSKMTGPAYTATKHAVLALTHSFNMDECVNGLRACCLSPGEVATDIMKNRPVPPSDEVMARMLQPDDLGKTIAFIASMPPHVCINEVLISPTWNRSFLAM</sequence>
<dbReference type="CDD" id="cd05233">
    <property type="entry name" value="SDR_c"/>
    <property type="match status" value="1"/>
</dbReference>
<organism evidence="4 5">
    <name type="scientific">Tardiphaga robiniae</name>
    <dbReference type="NCBI Taxonomy" id="943830"/>
    <lineage>
        <taxon>Bacteria</taxon>
        <taxon>Pseudomonadati</taxon>
        <taxon>Pseudomonadota</taxon>
        <taxon>Alphaproteobacteria</taxon>
        <taxon>Hyphomicrobiales</taxon>
        <taxon>Nitrobacteraceae</taxon>
        <taxon>Tardiphaga</taxon>
    </lineage>
</organism>
<name>A0A163YV93_9BRAD</name>
<dbReference type="Pfam" id="PF00106">
    <property type="entry name" value="adh_short"/>
    <property type="match status" value="1"/>
</dbReference>
<dbReference type="PANTHER" id="PTHR43115:SF4">
    <property type="entry name" value="DEHYDROGENASE_REDUCTASE SDR FAMILY MEMBER 11"/>
    <property type="match status" value="1"/>
</dbReference>
<dbReference type="Gene3D" id="3.40.50.720">
    <property type="entry name" value="NAD(P)-binding Rossmann-like Domain"/>
    <property type="match status" value="1"/>
</dbReference>
<evidence type="ECO:0000313" key="5">
    <source>
        <dbReference type="Proteomes" id="UP000076574"/>
    </source>
</evidence>
<dbReference type="PRINTS" id="PR00081">
    <property type="entry name" value="GDHRDH"/>
</dbReference>
<dbReference type="SUPFAM" id="SSF51735">
    <property type="entry name" value="NAD(P)-binding Rossmann-fold domains"/>
    <property type="match status" value="1"/>
</dbReference>
<dbReference type="PRINTS" id="PR00080">
    <property type="entry name" value="SDRFAMILY"/>
</dbReference>
<evidence type="ECO:0000256" key="1">
    <source>
        <dbReference type="ARBA" id="ARBA00006484"/>
    </source>
</evidence>
<dbReference type="RefSeq" id="WP_068734364.1">
    <property type="nucleotide sequence ID" value="NZ_LVYV01000019.1"/>
</dbReference>
<dbReference type="EMBL" id="LVYV01000019">
    <property type="protein sequence ID" value="KZD22617.1"/>
    <property type="molecule type" value="Genomic_DNA"/>
</dbReference>
<dbReference type="AlphaFoldDB" id="A0A163YV93"/>
<evidence type="ECO:0000256" key="3">
    <source>
        <dbReference type="RuleBase" id="RU000363"/>
    </source>
</evidence>
<keyword evidence="2" id="KW-0560">Oxidoreductase</keyword>
<comment type="similarity">
    <text evidence="1 3">Belongs to the short-chain dehydrogenases/reductases (SDR) family.</text>
</comment>
<gene>
    <name evidence="4" type="ORF">A4A58_29130</name>
</gene>
<evidence type="ECO:0000256" key="2">
    <source>
        <dbReference type="ARBA" id="ARBA00023002"/>
    </source>
</evidence>
<keyword evidence="5" id="KW-1185">Reference proteome</keyword>
<dbReference type="Proteomes" id="UP000076574">
    <property type="component" value="Unassembled WGS sequence"/>
</dbReference>